<dbReference type="CDD" id="cd13578">
    <property type="entry name" value="PBP2_Bug27"/>
    <property type="match status" value="1"/>
</dbReference>
<dbReference type="RefSeq" id="WP_074922915.1">
    <property type="nucleotide sequence ID" value="NZ_CP141274.1"/>
</dbReference>
<evidence type="ECO:0000313" key="4">
    <source>
        <dbReference type="Proteomes" id="UP000183417"/>
    </source>
</evidence>
<reference evidence="3 4" key="1">
    <citation type="submission" date="2016-10" db="EMBL/GenBank/DDBJ databases">
        <authorList>
            <person name="de Groot N.N."/>
        </authorList>
    </citation>
    <scope>NUCLEOTIDE SEQUENCE [LARGE SCALE GENOMIC DNA]</scope>
    <source>
        <strain evidence="3 4">LMG 24775</strain>
    </source>
</reference>
<gene>
    <name evidence="3" type="ORF">SAMN05421547_11462</name>
</gene>
<name>A0A1H3R1S0_9BURK</name>
<dbReference type="Pfam" id="PF03401">
    <property type="entry name" value="TctC"/>
    <property type="match status" value="1"/>
</dbReference>
<evidence type="ECO:0000313" key="3">
    <source>
        <dbReference type="EMBL" id="SDZ19453.1"/>
    </source>
</evidence>
<proteinExistence type="inferred from homology"/>
<dbReference type="Proteomes" id="UP000183417">
    <property type="component" value="Unassembled WGS sequence"/>
</dbReference>
<comment type="similarity">
    <text evidence="1">Belongs to the UPF0065 (bug) family.</text>
</comment>
<feature type="chain" id="PRO_5010296383" evidence="2">
    <location>
        <begin position="24"/>
        <end position="327"/>
    </location>
</feature>
<sequence>MFRQLITCTAVAAAMGLSFSAAAQGAAADYPNKPVRMIVPFPPGGGTDILARVVSNKLTEVSKWTVVPDNRAGAGGTIGITEAAKAAPTGYDMVMGQKDNVVLGPYLYKNLPWNPVKDLVPVAHVAYTPIVIATSVNSPYKTLADIVAAAKQHPGKVTYGSPGNGTSIHLSGVLLEKAAGIQLVHVPYKGSNPALMDALAGNVDLLVSSVPSAIAQIKAGKLRAIAVTSAKRSSSLPDTPTLAESGLKGFDVSTWYGLFMPKGTPTAIVTKVNAEVNKLLAMPEVRDAIQTQGAEPQSMTVADFDKMFQADFKQSKQIVESSGAKIE</sequence>
<organism evidence="3 4">
    <name type="scientific">Delftia lacustris</name>
    <dbReference type="NCBI Taxonomy" id="558537"/>
    <lineage>
        <taxon>Bacteria</taxon>
        <taxon>Pseudomonadati</taxon>
        <taxon>Pseudomonadota</taxon>
        <taxon>Betaproteobacteria</taxon>
        <taxon>Burkholderiales</taxon>
        <taxon>Comamonadaceae</taxon>
        <taxon>Delftia</taxon>
    </lineage>
</organism>
<evidence type="ECO:0000256" key="1">
    <source>
        <dbReference type="ARBA" id="ARBA00006987"/>
    </source>
</evidence>
<dbReference type="SUPFAM" id="SSF53850">
    <property type="entry name" value="Periplasmic binding protein-like II"/>
    <property type="match status" value="1"/>
</dbReference>
<dbReference type="PIRSF" id="PIRSF017082">
    <property type="entry name" value="YflP"/>
    <property type="match status" value="1"/>
</dbReference>
<dbReference type="Gene3D" id="3.40.190.150">
    <property type="entry name" value="Bordetella uptake gene, domain 1"/>
    <property type="match status" value="1"/>
</dbReference>
<accession>A0A1H3R1S0</accession>
<dbReference type="GeneID" id="94691740"/>
<dbReference type="PANTHER" id="PTHR42928:SF5">
    <property type="entry name" value="BLR1237 PROTEIN"/>
    <property type="match status" value="1"/>
</dbReference>
<dbReference type="InterPro" id="IPR042100">
    <property type="entry name" value="Bug_dom1"/>
</dbReference>
<dbReference type="InterPro" id="IPR005064">
    <property type="entry name" value="BUG"/>
</dbReference>
<dbReference type="AlphaFoldDB" id="A0A1H3R1S0"/>
<keyword evidence="2" id="KW-0732">Signal</keyword>
<dbReference type="EMBL" id="FNPE01000014">
    <property type="protein sequence ID" value="SDZ19453.1"/>
    <property type="molecule type" value="Genomic_DNA"/>
</dbReference>
<keyword evidence="3" id="KW-0675">Receptor</keyword>
<protein>
    <submittedName>
        <fullName evidence="3">Tripartite-type tricarboxylate transporter, receptor component TctC</fullName>
    </submittedName>
</protein>
<evidence type="ECO:0000256" key="2">
    <source>
        <dbReference type="SAM" id="SignalP"/>
    </source>
</evidence>
<feature type="signal peptide" evidence="2">
    <location>
        <begin position="1"/>
        <end position="23"/>
    </location>
</feature>
<dbReference type="Gene3D" id="3.40.190.10">
    <property type="entry name" value="Periplasmic binding protein-like II"/>
    <property type="match status" value="1"/>
</dbReference>
<dbReference type="PANTHER" id="PTHR42928">
    <property type="entry name" value="TRICARBOXYLATE-BINDING PROTEIN"/>
    <property type="match status" value="1"/>
</dbReference>